<dbReference type="GO" id="GO:0000156">
    <property type="term" value="F:phosphorelay response regulator activity"/>
    <property type="evidence" value="ECO:0007669"/>
    <property type="project" value="TreeGrafter"/>
</dbReference>
<dbReference type="InterPro" id="IPR011991">
    <property type="entry name" value="ArsR-like_HTH"/>
</dbReference>
<dbReference type="Gene3D" id="1.10.10.10">
    <property type="entry name" value="Winged helix-like DNA-binding domain superfamily/Winged helix DNA-binding domain"/>
    <property type="match status" value="1"/>
</dbReference>
<dbReference type="STRING" id="469381.Dpep_0632"/>
<proteinExistence type="predicted"/>
<comment type="caution">
    <text evidence="4">The sequence shown here is derived from an EMBL/GenBank/DDBJ whole genome shotgun (WGS) entry which is preliminary data.</text>
</comment>
<evidence type="ECO:0000256" key="1">
    <source>
        <dbReference type="PROSITE-ProRule" id="PRU00169"/>
    </source>
</evidence>
<keyword evidence="1" id="KW-0597">Phosphoprotein</keyword>
<evidence type="ECO:0000313" key="4">
    <source>
        <dbReference type="EMBL" id="EFC90660.1"/>
    </source>
</evidence>
<dbReference type="InterPro" id="IPR051271">
    <property type="entry name" value="2C-system_Tx_regulators"/>
</dbReference>
<dbReference type="SUPFAM" id="SSF52172">
    <property type="entry name" value="CheY-like"/>
    <property type="match status" value="1"/>
</dbReference>
<name>D2Z5B3_9BACT</name>
<dbReference type="PROSITE" id="PS50110">
    <property type="entry name" value="RESPONSE_REGULATORY"/>
    <property type="match status" value="1"/>
</dbReference>
<dbReference type="SMART" id="SM00448">
    <property type="entry name" value="REC"/>
    <property type="match status" value="1"/>
</dbReference>
<reference evidence="4 5" key="1">
    <citation type="journal article" date="2010" name="Stand. Genomic Sci.">
        <title>Permanent draft genome sequence of Dethiosulfovibrio peptidovorans type strain (SEBR 4207).</title>
        <authorList>
            <person name="Labutti K."/>
            <person name="Mayilraj S."/>
            <person name="Clum A."/>
            <person name="Lucas S."/>
            <person name="Glavina Del Rio T."/>
            <person name="Nolan M."/>
            <person name="Tice H."/>
            <person name="Cheng J.F."/>
            <person name="Pitluck S."/>
            <person name="Liolios K."/>
            <person name="Ivanova N."/>
            <person name="Mavromatis K."/>
            <person name="Mikhailova N."/>
            <person name="Pati A."/>
            <person name="Goodwin L."/>
            <person name="Chen A."/>
            <person name="Palaniappan K."/>
            <person name="Land M."/>
            <person name="Hauser L."/>
            <person name="Chang Y.J."/>
            <person name="Jeffries C.D."/>
            <person name="Rohde M."/>
            <person name="Spring S."/>
            <person name="Goker M."/>
            <person name="Woyke T."/>
            <person name="Bristow J."/>
            <person name="Eisen J.A."/>
            <person name="Markowitz V."/>
            <person name="Hugenholtz P."/>
            <person name="Kyrpides N.C."/>
            <person name="Klenk H.P."/>
            <person name="Lapidus A."/>
        </authorList>
    </citation>
    <scope>NUCLEOTIDE SEQUENCE [LARGE SCALE GENOMIC DNA]</scope>
    <source>
        <strain evidence="4 5">DSM 11002</strain>
    </source>
</reference>
<dbReference type="eggNOG" id="COG4565">
    <property type="taxonomic scope" value="Bacteria"/>
</dbReference>
<dbReference type="InterPro" id="IPR011006">
    <property type="entry name" value="CheY-like_superfamily"/>
</dbReference>
<dbReference type="AlphaFoldDB" id="D2Z5B3"/>
<evidence type="ECO:0000313" key="5">
    <source>
        <dbReference type="Proteomes" id="UP000006427"/>
    </source>
</evidence>
<dbReference type="Pfam" id="PF00072">
    <property type="entry name" value="Response_reg"/>
    <property type="match status" value="1"/>
</dbReference>
<evidence type="ECO:0000259" key="3">
    <source>
        <dbReference type="PROSITE" id="PS50110"/>
    </source>
</evidence>
<dbReference type="OrthoDB" id="9779969at2"/>
<evidence type="ECO:0000256" key="2">
    <source>
        <dbReference type="SAM" id="MobiDB-lite"/>
    </source>
</evidence>
<dbReference type="CDD" id="cd00090">
    <property type="entry name" value="HTH_ARSR"/>
    <property type="match status" value="1"/>
</dbReference>
<feature type="modified residue" description="4-aspartylphosphate" evidence="1">
    <location>
        <position position="53"/>
    </location>
</feature>
<dbReference type="Proteomes" id="UP000006427">
    <property type="component" value="Unassembled WGS sequence"/>
</dbReference>
<dbReference type="PaxDb" id="469381-Dpep_0632"/>
<feature type="region of interest" description="Disordered" evidence="2">
    <location>
        <begin position="188"/>
        <end position="207"/>
    </location>
</feature>
<dbReference type="PANTHER" id="PTHR45526">
    <property type="entry name" value="TRANSCRIPTIONAL REGULATORY PROTEIN DPIA"/>
    <property type="match status" value="1"/>
</dbReference>
<feature type="compositionally biased region" description="Low complexity" evidence="2">
    <location>
        <begin position="198"/>
        <end position="207"/>
    </location>
</feature>
<protein>
    <recommendedName>
        <fullName evidence="3">Response regulatory domain-containing protein</fullName>
    </recommendedName>
</protein>
<organism evidence="4 5">
    <name type="scientific">Dethiosulfovibrio peptidovorans DSM 11002</name>
    <dbReference type="NCBI Taxonomy" id="469381"/>
    <lineage>
        <taxon>Bacteria</taxon>
        <taxon>Thermotogati</taxon>
        <taxon>Synergistota</taxon>
        <taxon>Synergistia</taxon>
        <taxon>Synergistales</taxon>
        <taxon>Dethiosulfovibrionaceae</taxon>
        <taxon>Dethiosulfovibrio</taxon>
    </lineage>
</organism>
<dbReference type="EMBL" id="ABTR02000001">
    <property type="protein sequence ID" value="EFC90660.1"/>
    <property type="molecule type" value="Genomic_DNA"/>
</dbReference>
<dbReference type="Pfam" id="PF13412">
    <property type="entry name" value="HTH_24"/>
    <property type="match status" value="1"/>
</dbReference>
<dbReference type="InterPro" id="IPR036390">
    <property type="entry name" value="WH_DNA-bd_sf"/>
</dbReference>
<dbReference type="CDD" id="cd00156">
    <property type="entry name" value="REC"/>
    <property type="match status" value="1"/>
</dbReference>
<dbReference type="InterPro" id="IPR001789">
    <property type="entry name" value="Sig_transdc_resp-reg_receiver"/>
</dbReference>
<dbReference type="InterPro" id="IPR036388">
    <property type="entry name" value="WH-like_DNA-bd_sf"/>
</dbReference>
<sequence>MSLYLGAVDDDREVLYTLEVMASSLGWSMRTSDDPETALNWVSDDTVDVLLVDFHMPIMSGLEVIRRARKLSSSVVLMALTVEERPDVARELIIAGADDFVCKPIRLADFSARIGLHRELSRYRRAGRWEGGDRGISEETARKIYDSLLSEGVYLSASEVADLTGVSYPTANRYLEYLVRKGQIKKVRRQEDGRSGRPRSYYRGGLP</sequence>
<keyword evidence="5" id="KW-1185">Reference proteome</keyword>
<dbReference type="SUPFAM" id="SSF46785">
    <property type="entry name" value="Winged helix' DNA-binding domain"/>
    <property type="match status" value="1"/>
</dbReference>
<dbReference type="PANTHER" id="PTHR45526:SF1">
    <property type="entry name" value="TRANSCRIPTIONAL REGULATORY PROTEIN DCUR-RELATED"/>
    <property type="match status" value="1"/>
</dbReference>
<gene>
    <name evidence="4" type="ORF">Dpep_0632</name>
</gene>
<feature type="domain" description="Response regulatory" evidence="3">
    <location>
        <begin position="4"/>
        <end position="118"/>
    </location>
</feature>
<dbReference type="Gene3D" id="3.40.50.2300">
    <property type="match status" value="1"/>
</dbReference>
<dbReference type="RefSeq" id="WP_005659541.1">
    <property type="nucleotide sequence ID" value="NZ_ABTR02000001.1"/>
</dbReference>
<accession>D2Z5B3</accession>